<sequence>MTPLDALEKEVADLKNIRVFNEAVRKGAEHVLATLPSPDKEKDPNTKVRILLLRSRAALLLPRVSRDAEKDLNAALKLQQGSADTWVELSECLLRRNAFKEACDALDSALRIDPNHTEALCKYSQIQRNRCGESGVTPEQRRMYLDDAVAKGRAAVASNIDDADAWNTLALSLLSKTTLEGMTFEGARKALSAMSQAEKKAPEDPDVPYNKAVLESLLGHFGTSAMDYWKAHELDKDRLRGSRRLCEENTKVLLRALNRMKAVNGIGKREFKKLCTRVEQAHKRYPENASTKVVGVVDIITEPTMQPVTLLVSDEQGKFGLVLMHEVRPTTFKIGDVIAYAASTLVETVTHRVTAGPAVDEGPVELAIEHAYPNAKVLLLNGQPLPSSAHVPLQMASRLFA</sequence>
<evidence type="ECO:0000313" key="2">
    <source>
        <dbReference type="EMBL" id="KPA83492.1"/>
    </source>
</evidence>
<dbReference type="OrthoDB" id="423589at2759"/>
<proteinExistence type="predicted"/>
<comment type="caution">
    <text evidence="2">The sequence shown here is derived from an EMBL/GenBank/DDBJ whole genome shotgun (WGS) entry which is preliminary data.</text>
</comment>
<dbReference type="InterPro" id="IPR019734">
    <property type="entry name" value="TPR_rpt"/>
</dbReference>
<dbReference type="PROSITE" id="PS50005">
    <property type="entry name" value="TPR"/>
    <property type="match status" value="1"/>
</dbReference>
<dbReference type="Pfam" id="PF13432">
    <property type="entry name" value="TPR_16"/>
    <property type="match status" value="1"/>
</dbReference>
<feature type="repeat" description="TPR" evidence="1">
    <location>
        <begin position="83"/>
        <end position="116"/>
    </location>
</feature>
<dbReference type="Proteomes" id="UP000037923">
    <property type="component" value="Unassembled WGS sequence"/>
</dbReference>
<keyword evidence="3" id="KW-1185">Reference proteome</keyword>
<dbReference type="GeneID" id="26903394"/>
<dbReference type="RefSeq" id="XP_015661932.1">
    <property type="nucleotide sequence ID" value="XM_015800330.1"/>
</dbReference>
<keyword evidence="1" id="KW-0802">TPR repeat</keyword>
<dbReference type="EMBL" id="LGTL01000004">
    <property type="protein sequence ID" value="KPA83492.1"/>
    <property type="molecule type" value="Genomic_DNA"/>
</dbReference>
<dbReference type="VEuPathDB" id="TriTrypDB:LpyrH10_04_6530"/>
<dbReference type="RefSeq" id="XP_015661931.1">
    <property type="nucleotide sequence ID" value="XM_015800329.1"/>
</dbReference>
<dbReference type="Gene3D" id="1.25.40.10">
    <property type="entry name" value="Tetratricopeptide repeat domain"/>
    <property type="match status" value="1"/>
</dbReference>
<evidence type="ECO:0000313" key="3">
    <source>
        <dbReference type="Proteomes" id="UP000037923"/>
    </source>
</evidence>
<dbReference type="AlphaFoldDB" id="A0A0N0DXY4"/>
<reference evidence="2 3" key="1">
    <citation type="submission" date="2015-07" db="EMBL/GenBank/DDBJ databases">
        <title>High-quality genome of monoxenous trypanosomatid Leptomonas pyrrhocoris.</title>
        <authorList>
            <person name="Flegontov P."/>
            <person name="Butenko A."/>
            <person name="Firsov S."/>
            <person name="Vlcek C."/>
            <person name="Logacheva M.D."/>
            <person name="Field M."/>
            <person name="Filatov D."/>
            <person name="Flegontova O."/>
            <person name="Gerasimov E."/>
            <person name="Jackson A.P."/>
            <person name="Kelly S."/>
            <person name="Opperdoes F."/>
            <person name="O'Reilly A."/>
            <person name="Votypka J."/>
            <person name="Yurchenko V."/>
            <person name="Lukes J."/>
        </authorList>
    </citation>
    <scope>NUCLEOTIDE SEQUENCE [LARGE SCALE GENOMIC DNA]</scope>
    <source>
        <strain evidence="2">H10</strain>
    </source>
</reference>
<dbReference type="EMBL" id="LGTL01000004">
    <property type="protein sequence ID" value="KPA83493.1"/>
    <property type="molecule type" value="Genomic_DNA"/>
</dbReference>
<gene>
    <name evidence="2" type="ORF">ABB37_03103</name>
</gene>
<dbReference type="InterPro" id="IPR011990">
    <property type="entry name" value="TPR-like_helical_dom_sf"/>
</dbReference>
<dbReference type="SUPFAM" id="SSF48452">
    <property type="entry name" value="TPR-like"/>
    <property type="match status" value="1"/>
</dbReference>
<organism evidence="2 3">
    <name type="scientific">Leptomonas pyrrhocoris</name>
    <name type="common">Firebug parasite</name>
    <dbReference type="NCBI Taxonomy" id="157538"/>
    <lineage>
        <taxon>Eukaryota</taxon>
        <taxon>Discoba</taxon>
        <taxon>Euglenozoa</taxon>
        <taxon>Kinetoplastea</taxon>
        <taxon>Metakinetoplastina</taxon>
        <taxon>Trypanosomatida</taxon>
        <taxon>Trypanosomatidae</taxon>
        <taxon>Leishmaniinae</taxon>
        <taxon>Leptomonas</taxon>
    </lineage>
</organism>
<accession>A0A0N0DXY4</accession>
<name>A0A0N0DXY4_LEPPY</name>
<protein>
    <submittedName>
        <fullName evidence="2">Uncharacterized protein</fullName>
    </submittedName>
</protein>
<dbReference type="SMART" id="SM00028">
    <property type="entry name" value="TPR"/>
    <property type="match status" value="2"/>
</dbReference>
<dbReference type="OMA" id="FQRICTR"/>
<evidence type="ECO:0000256" key="1">
    <source>
        <dbReference type="PROSITE-ProRule" id="PRU00339"/>
    </source>
</evidence>